<keyword evidence="1" id="KW-0472">Membrane</keyword>
<keyword evidence="1" id="KW-1133">Transmembrane helix</keyword>
<keyword evidence="1" id="KW-0812">Transmembrane</keyword>
<evidence type="ECO:0000313" key="2">
    <source>
        <dbReference type="EMBL" id="MDT2537727.1"/>
    </source>
</evidence>
<dbReference type="EMBL" id="JARPXL010000001">
    <property type="protein sequence ID" value="MDT2543086.1"/>
    <property type="molecule type" value="Genomic_DNA"/>
</dbReference>
<evidence type="ECO:0000256" key="1">
    <source>
        <dbReference type="SAM" id="Phobius"/>
    </source>
</evidence>
<name>A0AAW8SSF1_9ENTE</name>
<evidence type="ECO:0000313" key="3">
    <source>
        <dbReference type="EMBL" id="MDT2543086.1"/>
    </source>
</evidence>
<comment type="caution">
    <text evidence="2">The sequence shown here is derived from an EMBL/GenBank/DDBJ whole genome shotgun (WGS) entry which is preliminary data.</text>
</comment>
<protein>
    <submittedName>
        <fullName evidence="2">Uncharacterized protein</fullName>
    </submittedName>
</protein>
<dbReference type="AlphaFoldDB" id="A0AAW8SSF1"/>
<proteinExistence type="predicted"/>
<dbReference type="Proteomes" id="UP001249240">
    <property type="component" value="Unassembled WGS sequence"/>
</dbReference>
<reference evidence="2" key="1">
    <citation type="submission" date="2023-03" db="EMBL/GenBank/DDBJ databases">
        <authorList>
            <person name="Shen W."/>
            <person name="Cai J."/>
        </authorList>
    </citation>
    <scope>NUCLEOTIDE SEQUENCE</scope>
    <source>
        <strain evidence="2">B646-2</strain>
        <strain evidence="3">Y15</strain>
    </source>
</reference>
<dbReference type="RefSeq" id="WP_010746109.1">
    <property type="nucleotide sequence ID" value="NZ_BAAAXM010000044.1"/>
</dbReference>
<feature type="transmembrane region" description="Helical" evidence="1">
    <location>
        <begin position="12"/>
        <end position="27"/>
    </location>
</feature>
<organism evidence="2 4">
    <name type="scientific">Enterococcus raffinosus</name>
    <dbReference type="NCBI Taxonomy" id="71452"/>
    <lineage>
        <taxon>Bacteria</taxon>
        <taxon>Bacillati</taxon>
        <taxon>Bacillota</taxon>
        <taxon>Bacilli</taxon>
        <taxon>Lactobacillales</taxon>
        <taxon>Enterococcaceae</taxon>
        <taxon>Enterococcus</taxon>
    </lineage>
</organism>
<gene>
    <name evidence="3" type="ORF">P7D69_01835</name>
    <name evidence="2" type="ORF">P7D78_06300</name>
</gene>
<dbReference type="EMBL" id="JARPXM010000004">
    <property type="protein sequence ID" value="MDT2537727.1"/>
    <property type="molecule type" value="Genomic_DNA"/>
</dbReference>
<sequence length="95" mass="10705">MTVLFGNEMNLIYLILLFLASHIYLEKGKLPEKFEEMKLRYILLGSLAGITLAIVVGIVLNIAPFLVMTVTICSASLIAYKYRSKFDDMERGKSV</sequence>
<evidence type="ECO:0000313" key="4">
    <source>
        <dbReference type="Proteomes" id="UP001249240"/>
    </source>
</evidence>
<dbReference type="Proteomes" id="UP001254770">
    <property type="component" value="Unassembled WGS sequence"/>
</dbReference>
<accession>A0AAW8SSF1</accession>
<feature type="transmembrane region" description="Helical" evidence="1">
    <location>
        <begin position="39"/>
        <end position="59"/>
    </location>
</feature>